<dbReference type="GO" id="GO:0005576">
    <property type="term" value="C:extracellular region"/>
    <property type="evidence" value="ECO:0007669"/>
    <property type="project" value="UniProtKB-SubCell"/>
</dbReference>
<evidence type="ECO:0000313" key="6">
    <source>
        <dbReference type="EMBL" id="QDV27343.1"/>
    </source>
</evidence>
<feature type="domain" description="Cadherin-like" evidence="5">
    <location>
        <begin position="627"/>
        <end position="724"/>
    </location>
</feature>
<reference evidence="6 7" key="1">
    <citation type="submission" date="2019-02" db="EMBL/GenBank/DDBJ databases">
        <title>Deep-cultivation of Planctomycetes and their phenomic and genomic characterization uncovers novel biology.</title>
        <authorList>
            <person name="Wiegand S."/>
            <person name="Jogler M."/>
            <person name="Boedeker C."/>
            <person name="Pinto D."/>
            <person name="Vollmers J."/>
            <person name="Rivas-Marin E."/>
            <person name="Kohn T."/>
            <person name="Peeters S.H."/>
            <person name="Heuer A."/>
            <person name="Rast P."/>
            <person name="Oberbeckmann S."/>
            <person name="Bunk B."/>
            <person name="Jeske O."/>
            <person name="Meyerdierks A."/>
            <person name="Storesund J.E."/>
            <person name="Kallscheuer N."/>
            <person name="Luecker S."/>
            <person name="Lage O.M."/>
            <person name="Pohl T."/>
            <person name="Merkel B.J."/>
            <person name="Hornburger P."/>
            <person name="Mueller R.-W."/>
            <person name="Bruemmer F."/>
            <person name="Labrenz M."/>
            <person name="Spormann A.M."/>
            <person name="Op den Camp H."/>
            <person name="Overmann J."/>
            <person name="Amann R."/>
            <person name="Jetten M.S.M."/>
            <person name="Mascher T."/>
            <person name="Medema M.H."/>
            <person name="Devos D.P."/>
            <person name="Kaster A.-K."/>
            <person name="Ovreas L."/>
            <person name="Rohde M."/>
            <person name="Galperin M.Y."/>
            <person name="Jogler C."/>
        </authorList>
    </citation>
    <scope>NUCLEOTIDE SEQUENCE [LARGE SCALE GENOMIC DNA]</scope>
    <source>
        <strain evidence="6 7">Q31a</strain>
    </source>
</reference>
<dbReference type="InterPro" id="IPR041690">
    <property type="entry name" value="Cadherin_5"/>
</dbReference>
<dbReference type="Pfam" id="PF00404">
    <property type="entry name" value="Dockerin_1"/>
    <property type="match status" value="1"/>
</dbReference>
<dbReference type="PANTHER" id="PTHR34720">
    <property type="entry name" value="MICROCYSTIN DEPENDENT PROTEIN"/>
    <property type="match status" value="1"/>
</dbReference>
<keyword evidence="3" id="KW-0732">Signal</keyword>
<dbReference type="GO" id="GO:0004553">
    <property type="term" value="F:hydrolase activity, hydrolyzing O-glycosyl compounds"/>
    <property type="evidence" value="ECO:0007669"/>
    <property type="project" value="InterPro"/>
</dbReference>
<dbReference type="Gene3D" id="2.60.40.2810">
    <property type="match status" value="3"/>
</dbReference>
<dbReference type="EMBL" id="CP036298">
    <property type="protein sequence ID" value="QDV27343.1"/>
    <property type="molecule type" value="Genomic_DNA"/>
</dbReference>
<dbReference type="PANTHER" id="PTHR34720:SF9">
    <property type="entry name" value="BLR4714 PROTEIN"/>
    <property type="match status" value="1"/>
</dbReference>
<feature type="domain" description="SD-repeat containing protein B" evidence="4">
    <location>
        <begin position="945"/>
        <end position="1032"/>
    </location>
</feature>
<protein>
    <submittedName>
        <fullName evidence="6">Uncharacterized protein</fullName>
    </submittedName>
</protein>
<dbReference type="SUPFAM" id="SSF117074">
    <property type="entry name" value="Hypothetical protein PA1324"/>
    <property type="match status" value="1"/>
</dbReference>
<evidence type="ECO:0000256" key="1">
    <source>
        <dbReference type="ARBA" id="ARBA00004613"/>
    </source>
</evidence>
<dbReference type="Pfam" id="PF17892">
    <property type="entry name" value="Cadherin_5"/>
    <property type="match status" value="2"/>
</dbReference>
<dbReference type="InterPro" id="IPR002105">
    <property type="entry name" value="Dockerin_1_rpt"/>
</dbReference>
<dbReference type="SUPFAM" id="SSF63446">
    <property type="entry name" value="Type I dockerin domain"/>
    <property type="match status" value="1"/>
</dbReference>
<dbReference type="Gene3D" id="2.60.40.3440">
    <property type="match status" value="3"/>
</dbReference>
<dbReference type="InterPro" id="IPR013783">
    <property type="entry name" value="Ig-like_fold"/>
</dbReference>
<dbReference type="Pfam" id="PF17963">
    <property type="entry name" value="Big_9"/>
    <property type="match status" value="4"/>
</dbReference>
<accession>A0A518GFI2</accession>
<dbReference type="NCBIfam" id="NF012211">
    <property type="entry name" value="tand_rpt_95"/>
    <property type="match status" value="6"/>
</dbReference>
<name>A0A518GFI2_9BACT</name>
<dbReference type="Proteomes" id="UP000318017">
    <property type="component" value="Chromosome"/>
</dbReference>
<dbReference type="InterPro" id="IPR036439">
    <property type="entry name" value="Dockerin_dom_sf"/>
</dbReference>
<evidence type="ECO:0000256" key="2">
    <source>
        <dbReference type="ARBA" id="ARBA00022525"/>
    </source>
</evidence>
<evidence type="ECO:0000313" key="7">
    <source>
        <dbReference type="Proteomes" id="UP000318017"/>
    </source>
</evidence>
<dbReference type="GO" id="GO:0000272">
    <property type="term" value="P:polysaccharide catabolic process"/>
    <property type="evidence" value="ECO:0007669"/>
    <property type="project" value="InterPro"/>
</dbReference>
<dbReference type="CDD" id="cd11304">
    <property type="entry name" value="Cadherin_repeat"/>
    <property type="match status" value="1"/>
</dbReference>
<sequence>MLSCWRQTSQVAVPDTFRPQTLTTSMGAVMKKQIGRLLAGMKSAQRTRKSRLRNLQMEPLEGRRLLAADLAPVPFHNPLIAQDVNYDFNVSPVDALLVINELNRGNSGELGSTREGTNYGYVDVNGDGHLSPVDALMVINQINAEAEVGALVTYTATITDLDGNPITQIEVDQKFRLNVFVQDTSPSPNGVFQNAVDVGVDGFEDITFPSDGGSFASNIDFSFVYSSGPRAFAGPAGSESEEFFDQISSFSISSGQPFPPVDGVHLFFSADILASDAGTVTFNLNPAEDDNVTEVLVYNPNATGEDGFRVDPSMISYGSASITIITDPTVPVAADDTVATNEDTSILLVGGSIDLTANDTVTSPRTLSVSSIDSIAGTTSGTLNNFTYTPKADFVGQDEITYTVLDSTGLSSTATITINIAAVNDAPVASDDNFSIDEETSDNQLDVLVNDNGGPEEAADTINVTAVGTPDQGGTVSIATDGQSLLYTPADGFLGTETFTYTVTDSGGLTDTATVTIEVEATILPRARTDRATVAEDSTDNVIDVLGNDRLNVGATAVLVGITTNPTNGTVSIDDNGTAGDPSDDTLLYSPNADFFGTDSFTYTMNDSATGSLDSIGTVFVTVTNVNDPVVVVNDTFAGTEDTNTTIAISALLANDSPGAGEAGSQTLSVASVAPVGAGGTVAIVGTNVVYTPAADFNGEFLFTYVAQDNGSPVSSATGTVTINVAAVNDSPVANADNANAVEDVTLEIAANTLLANDTKGAANESAQVLTLTGVSPTSTSGGTVSLSGSTISYKSALNFNGTDSFTYTISDGAGGTATGTVAVTVAAVNDAPIAGTDSVQTFKNVATSISVATLLSNDSAGPANESAQTLSITAVAATADTHGTVVLNADGTITFTPDAEFTGAASFEYTLKDSGGATGDNVDTATGTVNLTVEEFQPSIISGKVWIDETNDGFIQPAERRLGGVLVSLSGTSLNQTVSRSALTLADGTYSFEDLGPGQYTVHYTVPNFMMDGKDVHDGVLDQSDTVANQFTIDIVEPGAVQAAEYNFAVLGLQSGNARMLEQLASRYTKENGGYAYNGAYFSLSSSNELRWGTLFDGFDGVQFSEAVLSDNGEQLLLTVVHADHSVSTVTLIKGQDFFTTQDSANNHLVRVLGSWEGLKDRSFQSEGGFSNYLNAVNAVFAQEGWDD</sequence>
<evidence type="ECO:0000259" key="5">
    <source>
        <dbReference type="Pfam" id="PF17892"/>
    </source>
</evidence>
<keyword evidence="7" id="KW-1185">Reference proteome</keyword>
<dbReference type="Pfam" id="PF17210">
    <property type="entry name" value="SdrD_B"/>
    <property type="match status" value="1"/>
</dbReference>
<dbReference type="KEGG" id="ahel:Q31a_57310"/>
<keyword evidence="2" id="KW-0964">Secreted</keyword>
<dbReference type="AlphaFoldDB" id="A0A518GFI2"/>
<organism evidence="6 7">
    <name type="scientific">Aureliella helgolandensis</name>
    <dbReference type="NCBI Taxonomy" id="2527968"/>
    <lineage>
        <taxon>Bacteria</taxon>
        <taxon>Pseudomonadati</taxon>
        <taxon>Planctomycetota</taxon>
        <taxon>Planctomycetia</taxon>
        <taxon>Pirellulales</taxon>
        <taxon>Pirellulaceae</taxon>
        <taxon>Aureliella</taxon>
    </lineage>
</organism>
<dbReference type="InterPro" id="IPR033764">
    <property type="entry name" value="Sdr_B"/>
</dbReference>
<feature type="domain" description="Cadherin-like" evidence="5">
    <location>
        <begin position="829"/>
        <end position="921"/>
    </location>
</feature>
<evidence type="ECO:0000256" key="3">
    <source>
        <dbReference type="ARBA" id="ARBA00022729"/>
    </source>
</evidence>
<gene>
    <name evidence="6" type="ORF">Q31a_57310</name>
</gene>
<proteinExistence type="predicted"/>
<comment type="subcellular location">
    <subcellularLocation>
        <location evidence="1">Secreted</location>
    </subcellularLocation>
</comment>
<dbReference type="OrthoDB" id="220328at2"/>
<evidence type="ECO:0000259" key="4">
    <source>
        <dbReference type="Pfam" id="PF17210"/>
    </source>
</evidence>
<dbReference type="Gene3D" id="2.60.40.10">
    <property type="entry name" value="Immunoglobulins"/>
    <property type="match status" value="1"/>
</dbReference>